<proteinExistence type="predicted"/>
<protein>
    <submittedName>
        <fullName evidence="1">Uncharacterized protein</fullName>
    </submittedName>
</protein>
<keyword evidence="2" id="KW-1185">Reference proteome</keyword>
<dbReference type="EMBL" id="CR378665">
    <property type="protein sequence ID" value="CAG19235.1"/>
    <property type="molecule type" value="Genomic_DNA"/>
</dbReference>
<reference evidence="2" key="1">
    <citation type="journal article" date="2005" name="Science">
        <title>Life at depth: Photobacterium profundum genome sequence and expression analysis.</title>
        <authorList>
            <person name="Vezzi A."/>
            <person name="Campanaro S."/>
            <person name="D'Angelo M."/>
            <person name="Simonato F."/>
            <person name="Vitulo N."/>
            <person name="Lauro F.M."/>
            <person name="Cestaro A."/>
            <person name="Malacrida G."/>
            <person name="Simionati B."/>
            <person name="Cannata N."/>
            <person name="Romualdi C."/>
            <person name="Bartlett D.H."/>
            <person name="Valle G."/>
        </authorList>
    </citation>
    <scope>NUCLEOTIDE SEQUENCE [LARGE SCALE GENOMIC DNA]</scope>
    <source>
        <strain evidence="2">ATCC BAA-1253 / SS9</strain>
    </source>
</reference>
<dbReference type="STRING" id="298386.PBPRA0822"/>
<evidence type="ECO:0000313" key="2">
    <source>
        <dbReference type="Proteomes" id="UP000000593"/>
    </source>
</evidence>
<dbReference type="Proteomes" id="UP000000593">
    <property type="component" value="Chromosome 1"/>
</dbReference>
<accession>Q6LTZ0</accession>
<name>Q6LTZ0_PHOPR</name>
<dbReference type="KEGG" id="ppr:PBPRA0822"/>
<dbReference type="HOGENOM" id="CLU_2480648_0_0_6"/>
<dbReference type="AlphaFoldDB" id="Q6LTZ0"/>
<evidence type="ECO:0000313" key="1">
    <source>
        <dbReference type="EMBL" id="CAG19235.1"/>
    </source>
</evidence>
<sequence>MSDTGSFCNPYRNILLTGLIHHLMPSRFQARDSSTNSLDFATVNHVNRSKNQLTTQREYLSWVISLTQRTNVEISRFNKIHPLTQLN</sequence>
<gene>
    <name evidence="1" type="ordered locus">PBPRA0822</name>
</gene>
<organism evidence="1 2">
    <name type="scientific">Photobacterium profundum (strain SS9)</name>
    <dbReference type="NCBI Taxonomy" id="298386"/>
    <lineage>
        <taxon>Bacteria</taxon>
        <taxon>Pseudomonadati</taxon>
        <taxon>Pseudomonadota</taxon>
        <taxon>Gammaproteobacteria</taxon>
        <taxon>Vibrionales</taxon>
        <taxon>Vibrionaceae</taxon>
        <taxon>Photobacterium</taxon>
    </lineage>
</organism>